<accession>A0A722HEX0</accession>
<dbReference type="AlphaFoldDB" id="A0A722HEX0"/>
<reference evidence="1" key="1">
    <citation type="journal article" date="2018" name="Genome Biol.">
        <title>SKESA: strategic k-mer extension for scrupulous assemblies.</title>
        <authorList>
            <person name="Souvorov A."/>
            <person name="Agarwala R."/>
            <person name="Lipman D.J."/>
        </authorList>
    </citation>
    <scope>NUCLEOTIDE SEQUENCE</scope>
    <source>
        <strain evidence="1">R17.5434</strain>
    </source>
</reference>
<organism evidence="1">
    <name type="scientific">Salmonella enterica</name>
    <name type="common">Salmonella choleraesuis</name>
    <dbReference type="NCBI Taxonomy" id="28901"/>
    <lineage>
        <taxon>Bacteria</taxon>
        <taxon>Pseudomonadati</taxon>
        <taxon>Pseudomonadota</taxon>
        <taxon>Gammaproteobacteria</taxon>
        <taxon>Enterobacterales</taxon>
        <taxon>Enterobacteriaceae</taxon>
        <taxon>Salmonella</taxon>
    </lineage>
</organism>
<protein>
    <submittedName>
        <fullName evidence="1">ASCH domain-containing protein</fullName>
    </submittedName>
</protein>
<comment type="caution">
    <text evidence="1">The sequence shown here is derived from an EMBL/GenBank/DDBJ whole genome shotgun (WGS) entry which is preliminary data.</text>
</comment>
<name>A0A722HEX0_SALER</name>
<dbReference type="EMBL" id="DAAQEJ010000024">
    <property type="protein sequence ID" value="HAD8955761.1"/>
    <property type="molecule type" value="Genomic_DNA"/>
</dbReference>
<proteinExistence type="predicted"/>
<evidence type="ECO:0000313" key="1">
    <source>
        <dbReference type="EMBL" id="HAD8955761.1"/>
    </source>
</evidence>
<gene>
    <name evidence="1" type="ORF">G1359_20865</name>
</gene>
<reference evidence="1" key="2">
    <citation type="submission" date="2019-01" db="EMBL/GenBank/DDBJ databases">
        <authorList>
            <consortium name="NCBI Pathogen Detection Project"/>
        </authorList>
    </citation>
    <scope>NUCLEOTIDE SEQUENCE</scope>
    <source>
        <strain evidence="1">R17.5434</strain>
    </source>
</reference>
<feature type="non-terminal residue" evidence="1">
    <location>
        <position position="1"/>
    </location>
</feature>
<sequence>KCGYPKAGDMSRIEIRPWRGFSRNVITHPHFGDYPVEVFAIHVN</sequence>